<dbReference type="InterPro" id="IPR020449">
    <property type="entry name" value="Tscrpt_reg_AraC-type_HTH"/>
</dbReference>
<dbReference type="SUPFAM" id="SSF46689">
    <property type="entry name" value="Homeodomain-like"/>
    <property type="match status" value="2"/>
</dbReference>
<dbReference type="PROSITE" id="PS00041">
    <property type="entry name" value="HTH_ARAC_FAMILY_1"/>
    <property type="match status" value="1"/>
</dbReference>
<evidence type="ECO:0000256" key="2">
    <source>
        <dbReference type="ARBA" id="ARBA00023125"/>
    </source>
</evidence>
<dbReference type="Proteomes" id="UP001597380">
    <property type="component" value="Unassembled WGS sequence"/>
</dbReference>
<dbReference type="RefSeq" id="WP_345339714.1">
    <property type="nucleotide sequence ID" value="NZ_BAABLI010000011.1"/>
</dbReference>
<dbReference type="PRINTS" id="PR00032">
    <property type="entry name" value="HTHARAC"/>
</dbReference>
<dbReference type="Pfam" id="PF06719">
    <property type="entry name" value="AraC_N"/>
    <property type="match status" value="1"/>
</dbReference>
<evidence type="ECO:0000256" key="3">
    <source>
        <dbReference type="ARBA" id="ARBA00023163"/>
    </source>
</evidence>
<keyword evidence="3" id="KW-0804">Transcription</keyword>
<dbReference type="Gene3D" id="1.10.10.60">
    <property type="entry name" value="Homeodomain-like"/>
    <property type="match status" value="2"/>
</dbReference>
<sequence>MTPEQRNRLVEQLEILLPDEGLYPSLSDGIELVRSNHVTSRQAIIYQPILYIVLQGSKQSYLGSECYRYDPLNFLALSVPLPMEGHVIEASPEKPYLAIKIGFTKEMILEMMVQVPAMQENVLANRGVCVSPLTERMEDALVRLIDALTDTNRASLLAPMVVKELIYYALLGPQGAQLAAFVTQGKYHERIAHVINYIQSHYADPLDIATLAGEASMSVSSLHQHFKSVTNVSPLQYIKQVRLHQAKELVSMPQGSISDAAYKVGYQSLSQFSREYKRMFGVPPSQSA</sequence>
<keyword evidence="1" id="KW-0805">Transcription regulation</keyword>
<name>A0ABW4XT26_9GAMM</name>
<dbReference type="Pfam" id="PF12833">
    <property type="entry name" value="HTH_18"/>
    <property type="match status" value="1"/>
</dbReference>
<feature type="domain" description="HTH araC/xylS-type" evidence="4">
    <location>
        <begin position="192"/>
        <end position="288"/>
    </location>
</feature>
<dbReference type="EMBL" id="JBHUHT010000014">
    <property type="protein sequence ID" value="MFD2096979.1"/>
    <property type="molecule type" value="Genomic_DNA"/>
</dbReference>
<evidence type="ECO:0000313" key="5">
    <source>
        <dbReference type="EMBL" id="MFD2096979.1"/>
    </source>
</evidence>
<dbReference type="PANTHER" id="PTHR43436">
    <property type="entry name" value="ARAC-FAMILY TRANSCRIPTIONAL REGULATOR"/>
    <property type="match status" value="1"/>
</dbReference>
<dbReference type="SMART" id="SM00342">
    <property type="entry name" value="HTH_ARAC"/>
    <property type="match status" value="1"/>
</dbReference>
<gene>
    <name evidence="5" type="ORF">ACFSJ3_13365</name>
</gene>
<accession>A0ABW4XT26</accession>
<evidence type="ECO:0000259" key="4">
    <source>
        <dbReference type="PROSITE" id="PS01124"/>
    </source>
</evidence>
<dbReference type="InterPro" id="IPR009057">
    <property type="entry name" value="Homeodomain-like_sf"/>
</dbReference>
<dbReference type="InterPro" id="IPR018062">
    <property type="entry name" value="HTH_AraC-typ_CS"/>
</dbReference>
<evidence type="ECO:0000313" key="6">
    <source>
        <dbReference type="Proteomes" id="UP001597380"/>
    </source>
</evidence>
<dbReference type="PROSITE" id="PS01124">
    <property type="entry name" value="HTH_ARAC_FAMILY_2"/>
    <property type="match status" value="1"/>
</dbReference>
<keyword evidence="2" id="KW-0238">DNA-binding</keyword>
<comment type="caution">
    <text evidence="5">The sequence shown here is derived from an EMBL/GenBank/DDBJ whole genome shotgun (WGS) entry which is preliminary data.</text>
</comment>
<organism evidence="5 6">
    <name type="scientific">Corallincola platygyrae</name>
    <dbReference type="NCBI Taxonomy" id="1193278"/>
    <lineage>
        <taxon>Bacteria</taxon>
        <taxon>Pseudomonadati</taxon>
        <taxon>Pseudomonadota</taxon>
        <taxon>Gammaproteobacteria</taxon>
        <taxon>Alteromonadales</taxon>
        <taxon>Psychromonadaceae</taxon>
        <taxon>Corallincola</taxon>
    </lineage>
</organism>
<proteinExistence type="predicted"/>
<reference evidence="6" key="1">
    <citation type="journal article" date="2019" name="Int. J. Syst. Evol. Microbiol.">
        <title>The Global Catalogue of Microorganisms (GCM) 10K type strain sequencing project: providing services to taxonomists for standard genome sequencing and annotation.</title>
        <authorList>
            <consortium name="The Broad Institute Genomics Platform"/>
            <consortium name="The Broad Institute Genome Sequencing Center for Infectious Disease"/>
            <person name="Wu L."/>
            <person name="Ma J."/>
        </authorList>
    </citation>
    <scope>NUCLEOTIDE SEQUENCE [LARGE SCALE GENOMIC DNA]</scope>
    <source>
        <strain evidence="6">CGMCC 1.10992</strain>
    </source>
</reference>
<dbReference type="PANTHER" id="PTHR43436:SF2">
    <property type="entry name" value="ARAC_XYLS FAMILY TRANSCRIPTIONAL REGULATOR"/>
    <property type="match status" value="1"/>
</dbReference>
<dbReference type="InterPro" id="IPR009594">
    <property type="entry name" value="Tscrpt_reg_HTH_AraC_N"/>
</dbReference>
<dbReference type="InterPro" id="IPR018060">
    <property type="entry name" value="HTH_AraC"/>
</dbReference>
<protein>
    <submittedName>
        <fullName evidence="5">AraC family transcriptional regulator N-terminal domain-containing protein</fullName>
    </submittedName>
</protein>
<evidence type="ECO:0000256" key="1">
    <source>
        <dbReference type="ARBA" id="ARBA00023015"/>
    </source>
</evidence>
<keyword evidence="6" id="KW-1185">Reference proteome</keyword>